<dbReference type="PROSITE" id="PS51464">
    <property type="entry name" value="SIS"/>
    <property type="match status" value="1"/>
</dbReference>
<dbReference type="InterPro" id="IPR046348">
    <property type="entry name" value="SIS_dom_sf"/>
</dbReference>
<dbReference type="InterPro" id="IPR035490">
    <property type="entry name" value="GlmS/FrlB_SIS"/>
</dbReference>
<dbReference type="GO" id="GO:0097367">
    <property type="term" value="F:carbohydrate derivative binding"/>
    <property type="evidence" value="ECO:0007669"/>
    <property type="project" value="InterPro"/>
</dbReference>
<accession>A0A096B3X1</accession>
<evidence type="ECO:0000313" key="3">
    <source>
        <dbReference type="Proteomes" id="UP000029585"/>
    </source>
</evidence>
<dbReference type="Pfam" id="PF01380">
    <property type="entry name" value="SIS"/>
    <property type="match status" value="2"/>
</dbReference>
<dbReference type="Proteomes" id="UP000029585">
    <property type="component" value="Unassembled WGS sequence"/>
</dbReference>
<name>A0A096B3X1_FLAPL</name>
<reference evidence="2 3" key="1">
    <citation type="submission" date="2011-08" db="EMBL/GenBank/DDBJ databases">
        <title>The Genome Sequence of Clostridium orbiscindens 1_3_50AFAA.</title>
        <authorList>
            <consortium name="The Broad Institute Genome Sequencing Platform"/>
            <person name="Earl A."/>
            <person name="Ward D."/>
            <person name="Feldgarden M."/>
            <person name="Gevers D."/>
            <person name="Daigneault M."/>
            <person name="Strauss J."/>
            <person name="Allen-Vercoe E."/>
            <person name="Young S.K."/>
            <person name="Zeng Q."/>
            <person name="Gargeya S."/>
            <person name="Fitzgerald M."/>
            <person name="Haas B."/>
            <person name="Abouelleil A."/>
            <person name="Alvarado L."/>
            <person name="Arachchi H.M."/>
            <person name="Berlin A."/>
            <person name="Brown A."/>
            <person name="Chapman S.B."/>
            <person name="Chen Z."/>
            <person name="Dunbar C."/>
            <person name="Freedman E."/>
            <person name="Gearin G."/>
            <person name="Gellesch M."/>
            <person name="Goldberg J."/>
            <person name="Griggs A."/>
            <person name="Gujja S."/>
            <person name="Heiman D."/>
            <person name="Howarth C."/>
            <person name="Larson L."/>
            <person name="Lui A."/>
            <person name="MacDonald P.J.P."/>
            <person name="Montmayeur A."/>
            <person name="Murphy C."/>
            <person name="Neiman D."/>
            <person name="Pearson M."/>
            <person name="Priest M."/>
            <person name="Roberts A."/>
            <person name="Saif S."/>
            <person name="Shea T."/>
            <person name="Shenoy N."/>
            <person name="Sisk P."/>
            <person name="Stolte C."/>
            <person name="Sykes S."/>
            <person name="Wortman J."/>
            <person name="Nusbaum C."/>
            <person name="Birren B."/>
        </authorList>
    </citation>
    <scope>NUCLEOTIDE SEQUENCE [LARGE SCALE GENOMIC DNA]</scope>
    <source>
        <strain evidence="2 3">1_3_50AFAA</strain>
    </source>
</reference>
<dbReference type="PANTHER" id="PTHR10937">
    <property type="entry name" value="GLUCOSAMINE--FRUCTOSE-6-PHOSPHATE AMINOTRANSFERASE, ISOMERIZING"/>
    <property type="match status" value="1"/>
</dbReference>
<dbReference type="Gene3D" id="3.40.50.10490">
    <property type="entry name" value="Glucose-6-phosphate isomerase like protein, domain 1"/>
    <property type="match status" value="2"/>
</dbReference>
<dbReference type="eggNOG" id="COG2222">
    <property type="taxonomic scope" value="Bacteria"/>
</dbReference>
<evidence type="ECO:0000313" key="2">
    <source>
        <dbReference type="EMBL" id="KGF53740.1"/>
    </source>
</evidence>
<dbReference type="GO" id="GO:1901135">
    <property type="term" value="P:carbohydrate derivative metabolic process"/>
    <property type="evidence" value="ECO:0007669"/>
    <property type="project" value="InterPro"/>
</dbReference>
<gene>
    <name evidence="2" type="ORF">HMPREF9460_03560</name>
</gene>
<keyword evidence="3" id="KW-1185">Reference proteome</keyword>
<comment type="caution">
    <text evidence="2">The sequence shown here is derived from an EMBL/GenBank/DDBJ whole genome shotgun (WGS) entry which is preliminary data.</text>
</comment>
<dbReference type="GeneID" id="63972650"/>
<evidence type="ECO:0000259" key="1">
    <source>
        <dbReference type="PROSITE" id="PS51464"/>
    </source>
</evidence>
<dbReference type="CDD" id="cd05009">
    <property type="entry name" value="SIS_GlmS_GlmD_2"/>
    <property type="match status" value="1"/>
</dbReference>
<dbReference type="AlphaFoldDB" id="A0A096B3X1"/>
<dbReference type="SUPFAM" id="SSF53697">
    <property type="entry name" value="SIS domain"/>
    <property type="match status" value="1"/>
</dbReference>
<protein>
    <recommendedName>
        <fullName evidence="1">SIS domain-containing protein</fullName>
    </recommendedName>
</protein>
<proteinExistence type="predicted"/>
<organism evidence="2 3">
    <name type="scientific">Flavonifractor plautii 1_3_50AFAA</name>
    <dbReference type="NCBI Taxonomy" id="742738"/>
    <lineage>
        <taxon>Bacteria</taxon>
        <taxon>Bacillati</taxon>
        <taxon>Bacillota</taxon>
        <taxon>Clostridia</taxon>
        <taxon>Eubacteriales</taxon>
        <taxon>Oscillospiraceae</taxon>
        <taxon>Flavonifractor</taxon>
    </lineage>
</organism>
<dbReference type="RefSeq" id="WP_007492281.1">
    <property type="nucleotide sequence ID" value="NZ_KN174166.1"/>
</dbReference>
<feature type="domain" description="SIS" evidence="1">
    <location>
        <begin position="29"/>
        <end position="174"/>
    </location>
</feature>
<dbReference type="InterPro" id="IPR001347">
    <property type="entry name" value="SIS_dom"/>
</dbReference>
<sequence>MFLTEAEILDTPLSLNYTCQYFEKNKKNLEQFFQENQQKKFTILGCGSSYMLAKSTASLFASLPGTSANAIAAGDYIVDPLFWYETVKGSIVLLLSRSGKTSEMVWALKHIKEAHGCPAVSITTEDGNDLMPLCDLNLTLNWCHDDSVCQTRTVTNLYASTLLLAAEYARDDRLRESVLAAMRESTSFQLKYRPVLAEIANLDWDNVVVLADGPICGIAEEGALAFTEISMLTGRYFHLLDYRHGPIVVSGKRTLTLALLRPGEEKLQSAMMKDVIQRGGPVVTISHCTENRYDAAAHIQIPEVGEFAAWGILFIYVAQMTALLKAIALGGNPDQPKGLDAYISL</sequence>
<dbReference type="EMBL" id="ADLO01000105">
    <property type="protein sequence ID" value="KGF53740.1"/>
    <property type="molecule type" value="Genomic_DNA"/>
</dbReference>
<dbReference type="PATRIC" id="fig|742738.3.peg.3671"/>
<dbReference type="PANTHER" id="PTHR10937:SF4">
    <property type="entry name" value="GLUCOSAMINE-6-PHOSPHATE DEAMINASE"/>
    <property type="match status" value="1"/>
</dbReference>
<dbReference type="HOGENOM" id="CLU_012520_2_0_9"/>